<sequence length="498" mass="55651">MAAFLKLSSLLLFLTLLFLANICRGNKVKNIMDSKLDKIKQRLSGQMKGEEVDEIVAKLAKLRGIGKQKFAKKNGGGELKKLSLTTLTAKTNVTDAAVEKSDDENVGMKSVLFQGDMMLSSKQLNKLIAIAEKENEENVTDDTFAVRSKRQAMGDESGVTLFNKKLPIYYKFDETFSDETKRDLFRRAAADWTDHSCLNLVELLEGQTGKQQIIVQSVGDHPSGLKCFSYWGYTPGGTLLNLYDGCELYETYAHEIGHALGFYHTFARWDRDDYVHVKLTGNEEDDYQFKMETPESNNNFGLPYDLESIMHYPSDPVTGDMTAIDTRRKYIIGSENLITFTDYNMLNKLYKCEASCSAGGETCQNGGFRNPKSCDVCICPRGFTGNDCSEEATHEYTDIQCGGSLTATSASKTKLYTLNPNYAEKHIEAATCNWHIHAPSCKQIKVQFTTFTGPTINSFPCSDFGLEFRGEQIEIAGFRICKSNQISTSQSPKTFTAE</sequence>
<reference evidence="2" key="1">
    <citation type="submission" date="2022-11" db="UniProtKB">
        <authorList>
            <consortium name="WormBaseParasite"/>
        </authorList>
    </citation>
    <scope>IDENTIFICATION</scope>
</reference>
<evidence type="ECO:0000313" key="2">
    <source>
        <dbReference type="WBParaSite" id="ES5_v2.g1032.t1"/>
    </source>
</evidence>
<organism evidence="1 2">
    <name type="scientific">Panagrolaimus sp. ES5</name>
    <dbReference type="NCBI Taxonomy" id="591445"/>
    <lineage>
        <taxon>Eukaryota</taxon>
        <taxon>Metazoa</taxon>
        <taxon>Ecdysozoa</taxon>
        <taxon>Nematoda</taxon>
        <taxon>Chromadorea</taxon>
        <taxon>Rhabditida</taxon>
        <taxon>Tylenchina</taxon>
        <taxon>Panagrolaimomorpha</taxon>
        <taxon>Panagrolaimoidea</taxon>
        <taxon>Panagrolaimidae</taxon>
        <taxon>Panagrolaimus</taxon>
    </lineage>
</organism>
<accession>A0AC34F021</accession>
<dbReference type="Proteomes" id="UP000887579">
    <property type="component" value="Unplaced"/>
</dbReference>
<protein>
    <submittedName>
        <fullName evidence="2">Metalloendopeptidase</fullName>
    </submittedName>
</protein>
<proteinExistence type="predicted"/>
<name>A0AC34F021_9BILA</name>
<evidence type="ECO:0000313" key="1">
    <source>
        <dbReference type="Proteomes" id="UP000887579"/>
    </source>
</evidence>
<dbReference type="WBParaSite" id="ES5_v2.g1032.t1">
    <property type="protein sequence ID" value="ES5_v2.g1032.t1"/>
    <property type="gene ID" value="ES5_v2.g1032"/>
</dbReference>